<keyword evidence="11" id="KW-1185">Reference proteome</keyword>
<dbReference type="EMBL" id="LGCM01000018">
    <property type="protein sequence ID" value="KPL88084.1"/>
    <property type="molecule type" value="Genomic_DNA"/>
</dbReference>
<feature type="chain" id="PRO_5006133856" description="beta-N-acetylhexosaminidase" evidence="8">
    <location>
        <begin position="21"/>
        <end position="933"/>
    </location>
</feature>
<keyword evidence="7" id="KW-0812">Transmembrane</keyword>
<evidence type="ECO:0000259" key="9">
    <source>
        <dbReference type="Pfam" id="PF00933"/>
    </source>
</evidence>
<dbReference type="Pfam" id="PF00933">
    <property type="entry name" value="Glyco_hydro_3"/>
    <property type="match status" value="1"/>
</dbReference>
<proteinExistence type="inferred from homology"/>
<dbReference type="Proteomes" id="UP000050501">
    <property type="component" value="Unassembled WGS sequence"/>
</dbReference>
<feature type="region of interest" description="Disordered" evidence="6">
    <location>
        <begin position="805"/>
        <end position="834"/>
    </location>
</feature>
<dbReference type="EC" id="3.2.1.52" evidence="3"/>
<keyword evidence="7" id="KW-0472">Membrane</keyword>
<comment type="similarity">
    <text evidence="2">Belongs to the glycosyl hydrolase 3 family.</text>
</comment>
<gene>
    <name evidence="10" type="ORF">ADN01_04085</name>
</gene>
<dbReference type="InterPro" id="IPR001764">
    <property type="entry name" value="Glyco_hydro_3_N"/>
</dbReference>
<feature type="domain" description="Glycoside hydrolase family 3 N-terminal" evidence="9">
    <location>
        <begin position="38"/>
        <end position="421"/>
    </location>
</feature>
<feature type="region of interest" description="Disordered" evidence="6">
    <location>
        <begin position="681"/>
        <end position="708"/>
    </location>
</feature>
<dbReference type="InterPro" id="IPR050226">
    <property type="entry name" value="NagZ_Beta-hexosaminidase"/>
</dbReference>
<feature type="transmembrane region" description="Helical" evidence="7">
    <location>
        <begin position="839"/>
        <end position="860"/>
    </location>
</feature>
<sequence length="933" mass="100850">MLAVALLLAAWGPAVQPVRAQSDVPTQVRRILEKMTPEERVGQLFLVSFKGRQTGPSSPIYDLIVNHHVGGVVLRAANDNFTGPDGTVGDTYQLINGLQKNAWSSSQMELVNTATSSVYTPQFIPLFVGISQDGDGPPYDQILNGLTPLPNQMAIGSTWDPNLAQSVGATLGQELSALGFNLLFGPSLDVLDVVQAETGEDLGTRTFGGDPYWVGEMGKAYISGLHTGSNHRLAVIAKNFPGRGGSDRPPQEEVATVRKSLEQLKQIELAPFFAVTGSAPNEEAKADGLLASHIRYQGFQGNIRATTRPVSFDPAAFEQIMGLPQFQSWRNQGGIVISDDLGSQAVRRFFDPTGQAFDARQVARSAFLAGNDVLYLDNFIASGDADTYTTIVRTLEFFATKYREDVVFAQRVDASVARILTIKLRMYGAFSLEATTPPVDRLGQVGKSQEVVFQVAQRAATLLSPDPTELNVSMPRPPDILDRIVFITETVSQQQCSQCTPQEFFPASALESAVLRLYGPNAGAQVINFKLSSFSFMDLWLLMNGGAPEKTETLAQELKLTDWVVFSFMNTNTARAESQALRQLLAERPDLVRNKRVIVFAFNAPYYLDATDISKLTAYYALYSKQPAFVDMAARLLFQEQTAVGALPVSVSGLGYDLITAMSPDPTQVIPLMIDLKPSESEAGVPAVPTQDQSTPELTPTPEPEPTFKVGDSLPLKTGVIYDHNRHPVPDGTVVRFLFTFGGDSSTVQQIETTTVQGVARAVYRIQSPGLMDIRVTSDPALVSTQLRLDVGAGQAAVVLEITPTSPTTPTVEPTETLTPTPQPTPAAEETSEPPAANAAGWLLAMGLAWGSGFGALYVGRRWLTPRWSLRLGLCVALGGLAAYALLLLVDAPQWRVEGLPFLRLVGFVGIGCLLGAGTAAAWRQLIRQRAQA</sequence>
<comment type="catalytic activity">
    <reaction evidence="1">
        <text>Hydrolysis of terminal non-reducing N-acetyl-D-hexosamine residues in N-acetyl-beta-D-hexosaminides.</text>
        <dbReference type="EC" id="3.2.1.52"/>
    </reaction>
</comment>
<evidence type="ECO:0000256" key="6">
    <source>
        <dbReference type="SAM" id="MobiDB-lite"/>
    </source>
</evidence>
<feature type="signal peptide" evidence="8">
    <location>
        <begin position="1"/>
        <end position="20"/>
    </location>
</feature>
<dbReference type="AlphaFoldDB" id="A0A0P6YSK8"/>
<dbReference type="InterPro" id="IPR036881">
    <property type="entry name" value="Glyco_hydro_3_C_sf"/>
</dbReference>
<evidence type="ECO:0000256" key="4">
    <source>
        <dbReference type="ARBA" id="ARBA00022801"/>
    </source>
</evidence>
<evidence type="ECO:0000256" key="1">
    <source>
        <dbReference type="ARBA" id="ARBA00001231"/>
    </source>
</evidence>
<evidence type="ECO:0000256" key="5">
    <source>
        <dbReference type="ARBA" id="ARBA00023295"/>
    </source>
</evidence>
<dbReference type="InterPro" id="IPR036962">
    <property type="entry name" value="Glyco_hydro_3_N_sf"/>
</dbReference>
<dbReference type="PANTHER" id="PTHR30480">
    <property type="entry name" value="BETA-HEXOSAMINIDASE-RELATED"/>
    <property type="match status" value="1"/>
</dbReference>
<accession>A0A0P6YSK8</accession>
<dbReference type="Gene3D" id="3.20.20.300">
    <property type="entry name" value="Glycoside hydrolase, family 3, N-terminal domain"/>
    <property type="match status" value="1"/>
</dbReference>
<dbReference type="Gene3D" id="3.40.50.1700">
    <property type="entry name" value="Glycoside hydrolase family 3 C-terminal domain"/>
    <property type="match status" value="1"/>
</dbReference>
<evidence type="ECO:0000256" key="8">
    <source>
        <dbReference type="SAM" id="SignalP"/>
    </source>
</evidence>
<evidence type="ECO:0000256" key="7">
    <source>
        <dbReference type="SAM" id="Phobius"/>
    </source>
</evidence>
<name>A0A0P6YSK8_9CHLR</name>
<keyword evidence="8" id="KW-0732">Signal</keyword>
<evidence type="ECO:0000256" key="2">
    <source>
        <dbReference type="ARBA" id="ARBA00005336"/>
    </source>
</evidence>
<evidence type="ECO:0000256" key="3">
    <source>
        <dbReference type="ARBA" id="ARBA00012663"/>
    </source>
</evidence>
<reference evidence="10 11" key="1">
    <citation type="submission" date="2015-07" db="EMBL/GenBank/DDBJ databases">
        <title>Genome sequence of Levilinea saccharolytica DSM 16555.</title>
        <authorList>
            <person name="Hemp J."/>
            <person name="Ward L.M."/>
            <person name="Pace L.A."/>
            <person name="Fischer W.W."/>
        </authorList>
    </citation>
    <scope>NUCLEOTIDE SEQUENCE [LARGE SCALE GENOMIC DNA]</scope>
    <source>
        <strain evidence="10 11">KIBI-1</strain>
    </source>
</reference>
<dbReference type="STRING" id="229921.ADN01_04085"/>
<feature type="transmembrane region" description="Helical" evidence="7">
    <location>
        <begin position="902"/>
        <end position="923"/>
    </location>
</feature>
<dbReference type="GO" id="GO:0005975">
    <property type="term" value="P:carbohydrate metabolic process"/>
    <property type="evidence" value="ECO:0007669"/>
    <property type="project" value="InterPro"/>
</dbReference>
<dbReference type="InterPro" id="IPR017853">
    <property type="entry name" value="GH"/>
</dbReference>
<dbReference type="GO" id="GO:0009254">
    <property type="term" value="P:peptidoglycan turnover"/>
    <property type="evidence" value="ECO:0007669"/>
    <property type="project" value="TreeGrafter"/>
</dbReference>
<dbReference type="GO" id="GO:0004563">
    <property type="term" value="F:beta-N-acetylhexosaminidase activity"/>
    <property type="evidence" value="ECO:0007669"/>
    <property type="project" value="UniProtKB-EC"/>
</dbReference>
<evidence type="ECO:0000313" key="10">
    <source>
        <dbReference type="EMBL" id="KPL88084.1"/>
    </source>
</evidence>
<keyword evidence="7" id="KW-1133">Transmembrane helix</keyword>
<feature type="transmembrane region" description="Helical" evidence="7">
    <location>
        <begin position="872"/>
        <end position="890"/>
    </location>
</feature>
<protein>
    <recommendedName>
        <fullName evidence="3">beta-N-acetylhexosaminidase</fullName>
        <ecNumber evidence="3">3.2.1.52</ecNumber>
    </recommendedName>
</protein>
<evidence type="ECO:0000313" key="11">
    <source>
        <dbReference type="Proteomes" id="UP000050501"/>
    </source>
</evidence>
<dbReference type="PANTHER" id="PTHR30480:SF13">
    <property type="entry name" value="BETA-HEXOSAMINIDASE"/>
    <property type="match status" value="1"/>
</dbReference>
<comment type="caution">
    <text evidence="10">The sequence shown here is derived from an EMBL/GenBank/DDBJ whole genome shotgun (WGS) entry which is preliminary data.</text>
</comment>
<organism evidence="10 11">
    <name type="scientific">Levilinea saccharolytica</name>
    <dbReference type="NCBI Taxonomy" id="229921"/>
    <lineage>
        <taxon>Bacteria</taxon>
        <taxon>Bacillati</taxon>
        <taxon>Chloroflexota</taxon>
        <taxon>Anaerolineae</taxon>
        <taxon>Anaerolineales</taxon>
        <taxon>Anaerolineaceae</taxon>
        <taxon>Levilinea</taxon>
    </lineage>
</organism>
<dbReference type="SUPFAM" id="SSF51445">
    <property type="entry name" value="(Trans)glycosidases"/>
    <property type="match status" value="1"/>
</dbReference>
<keyword evidence="5" id="KW-0326">Glycosidase</keyword>
<keyword evidence="4" id="KW-0378">Hydrolase</keyword>